<organism evidence="1 2">
    <name type="scientific">Pavo cristatus</name>
    <name type="common">Indian peafowl</name>
    <name type="synonym">Blue peafowl</name>
    <dbReference type="NCBI Taxonomy" id="9049"/>
    <lineage>
        <taxon>Eukaryota</taxon>
        <taxon>Metazoa</taxon>
        <taxon>Chordata</taxon>
        <taxon>Craniata</taxon>
        <taxon>Vertebrata</taxon>
        <taxon>Euteleostomi</taxon>
        <taxon>Archelosauria</taxon>
        <taxon>Archosauria</taxon>
        <taxon>Dinosauria</taxon>
        <taxon>Saurischia</taxon>
        <taxon>Theropoda</taxon>
        <taxon>Coelurosauria</taxon>
        <taxon>Aves</taxon>
        <taxon>Neognathae</taxon>
        <taxon>Galloanserae</taxon>
        <taxon>Galliformes</taxon>
        <taxon>Phasianidae</taxon>
        <taxon>Phasianinae</taxon>
        <taxon>Pavo</taxon>
    </lineage>
</organism>
<dbReference type="Gene3D" id="3.30.200.20">
    <property type="entry name" value="Phosphorylase Kinase, domain 1"/>
    <property type="match status" value="1"/>
</dbReference>
<evidence type="ECO:0000313" key="2">
    <source>
        <dbReference type="Proteomes" id="UP000694428"/>
    </source>
</evidence>
<reference evidence="1" key="2">
    <citation type="submission" date="2025-09" db="UniProtKB">
        <authorList>
            <consortium name="Ensembl"/>
        </authorList>
    </citation>
    <scope>IDENTIFICATION</scope>
</reference>
<dbReference type="AlphaFoldDB" id="A0A8C9L5H0"/>
<reference evidence="1" key="1">
    <citation type="submission" date="2025-08" db="UniProtKB">
        <authorList>
            <consortium name="Ensembl"/>
        </authorList>
    </citation>
    <scope>IDENTIFICATION</scope>
</reference>
<keyword evidence="2" id="KW-1185">Reference proteome</keyword>
<proteinExistence type="predicted"/>
<evidence type="ECO:0000313" key="1">
    <source>
        <dbReference type="Ensembl" id="ENSPSTP00000003465.1"/>
    </source>
</evidence>
<accession>A0A8C9L5H0</accession>
<dbReference type="Ensembl" id="ENSPSTT00000003630.1">
    <property type="protein sequence ID" value="ENSPSTP00000003465.1"/>
    <property type="gene ID" value="ENSPSTG00000002523.1"/>
</dbReference>
<sequence>ASLLRSLPDPAGIFELVEVVGNGTYGQVYKVGGRISLLSVLLFCPDGSRVLHPDDDERRG</sequence>
<protein>
    <recommendedName>
        <fullName evidence="3">TRAF2 and NCK interacting kinase</fullName>
    </recommendedName>
</protein>
<evidence type="ECO:0008006" key="3">
    <source>
        <dbReference type="Google" id="ProtNLM"/>
    </source>
</evidence>
<dbReference type="Proteomes" id="UP000694428">
    <property type="component" value="Unplaced"/>
</dbReference>
<name>A0A8C9L5H0_PAVCR</name>